<comment type="similarity">
    <text evidence="2">Belongs to the dihydrofolate reductase family.</text>
</comment>
<dbReference type="Proteomes" id="UP000824111">
    <property type="component" value="Unassembled WGS sequence"/>
</dbReference>
<dbReference type="CDD" id="cd00209">
    <property type="entry name" value="DHFR"/>
    <property type="match status" value="1"/>
</dbReference>
<keyword evidence="4" id="KW-0554">One-carbon metabolism</keyword>
<reference evidence="8" key="2">
    <citation type="journal article" date="2021" name="PeerJ">
        <title>Extensive microbial diversity within the chicken gut microbiome revealed by metagenomics and culture.</title>
        <authorList>
            <person name="Gilroy R."/>
            <person name="Ravi A."/>
            <person name="Getino M."/>
            <person name="Pursley I."/>
            <person name="Horton D.L."/>
            <person name="Alikhan N.F."/>
            <person name="Baker D."/>
            <person name="Gharbi K."/>
            <person name="Hall N."/>
            <person name="Watson M."/>
            <person name="Adriaenssens E.M."/>
            <person name="Foster-Nyarko E."/>
            <person name="Jarju S."/>
            <person name="Secka A."/>
            <person name="Antonio M."/>
            <person name="Oren A."/>
            <person name="Chaudhuri R.R."/>
            <person name="La Ragione R."/>
            <person name="Hildebrand F."/>
            <person name="Pallen M.J."/>
        </authorList>
    </citation>
    <scope>NUCLEOTIDE SEQUENCE</scope>
    <source>
        <strain evidence="8">ChiSjej4B22-9803</strain>
    </source>
</reference>
<dbReference type="GO" id="GO:0046452">
    <property type="term" value="P:dihydrofolate metabolic process"/>
    <property type="evidence" value="ECO:0007669"/>
    <property type="project" value="TreeGrafter"/>
</dbReference>
<protein>
    <recommendedName>
        <fullName evidence="3">dihydrofolate reductase</fullName>
        <ecNumber evidence="3">1.5.1.3</ecNumber>
    </recommendedName>
</protein>
<reference evidence="8" key="1">
    <citation type="submission" date="2020-10" db="EMBL/GenBank/DDBJ databases">
        <authorList>
            <person name="Gilroy R."/>
        </authorList>
    </citation>
    <scope>NUCLEOTIDE SEQUENCE</scope>
    <source>
        <strain evidence="8">ChiSjej4B22-9803</strain>
    </source>
</reference>
<proteinExistence type="inferred from homology"/>
<dbReference type="InterPro" id="IPR001796">
    <property type="entry name" value="DHFR_dom"/>
</dbReference>
<sequence>MNLIAAVSKDWGIGKGNDLLFHIPKEMKFFRETTLGKVIVLGRKTLESFPGKKPLKNRTNIVLTRDAHYAAEDVLLCHSPAELLELLKQYDTADVFICGGEQIYNLLLPYCDTAYITKVDAAADAEKFMVNLDGQPDWELAEESEPLEDNGYQFTFCTYKKRTD</sequence>
<dbReference type="Pfam" id="PF00186">
    <property type="entry name" value="DHFR_1"/>
    <property type="match status" value="1"/>
</dbReference>
<dbReference type="GO" id="GO:0046655">
    <property type="term" value="P:folic acid metabolic process"/>
    <property type="evidence" value="ECO:0007669"/>
    <property type="project" value="TreeGrafter"/>
</dbReference>
<dbReference type="GO" id="GO:0050661">
    <property type="term" value="F:NADP binding"/>
    <property type="evidence" value="ECO:0007669"/>
    <property type="project" value="InterPro"/>
</dbReference>
<feature type="domain" description="DHFR" evidence="7">
    <location>
        <begin position="1"/>
        <end position="161"/>
    </location>
</feature>
<evidence type="ECO:0000256" key="6">
    <source>
        <dbReference type="ARBA" id="ARBA00023002"/>
    </source>
</evidence>
<dbReference type="GO" id="GO:0004146">
    <property type="term" value="F:dihydrofolate reductase activity"/>
    <property type="evidence" value="ECO:0007669"/>
    <property type="project" value="UniProtKB-EC"/>
</dbReference>
<evidence type="ECO:0000256" key="1">
    <source>
        <dbReference type="ARBA" id="ARBA00004903"/>
    </source>
</evidence>
<accession>A0A9D1S689</accession>
<comment type="pathway">
    <text evidence="1">Cofactor biosynthesis; tetrahydrofolate biosynthesis; 5,6,7,8-tetrahydrofolate from 7,8-dihydrofolate: step 1/1.</text>
</comment>
<evidence type="ECO:0000256" key="5">
    <source>
        <dbReference type="ARBA" id="ARBA00022857"/>
    </source>
</evidence>
<name>A0A9D1S689_9FIRM</name>
<evidence type="ECO:0000313" key="8">
    <source>
        <dbReference type="EMBL" id="HIU47978.1"/>
    </source>
</evidence>
<gene>
    <name evidence="8" type="ORF">IAB04_01290</name>
</gene>
<dbReference type="GO" id="GO:0046654">
    <property type="term" value="P:tetrahydrofolate biosynthetic process"/>
    <property type="evidence" value="ECO:0007669"/>
    <property type="project" value="InterPro"/>
</dbReference>
<dbReference type="SUPFAM" id="SSF53597">
    <property type="entry name" value="Dihydrofolate reductase-like"/>
    <property type="match status" value="1"/>
</dbReference>
<dbReference type="PRINTS" id="PR00070">
    <property type="entry name" value="DHFR"/>
</dbReference>
<dbReference type="InterPro" id="IPR012259">
    <property type="entry name" value="DHFR"/>
</dbReference>
<dbReference type="EC" id="1.5.1.3" evidence="3"/>
<comment type="caution">
    <text evidence="8">The sequence shown here is derived from an EMBL/GenBank/DDBJ whole genome shotgun (WGS) entry which is preliminary data.</text>
</comment>
<dbReference type="EMBL" id="DVND01000031">
    <property type="protein sequence ID" value="HIU47978.1"/>
    <property type="molecule type" value="Genomic_DNA"/>
</dbReference>
<evidence type="ECO:0000259" key="7">
    <source>
        <dbReference type="PROSITE" id="PS51330"/>
    </source>
</evidence>
<organism evidence="8 9">
    <name type="scientific">Candidatus Avimonoglobus intestinipullorum</name>
    <dbReference type="NCBI Taxonomy" id="2840699"/>
    <lineage>
        <taxon>Bacteria</taxon>
        <taxon>Bacillati</taxon>
        <taxon>Bacillota</taxon>
        <taxon>Clostridia</taxon>
        <taxon>Eubacteriales</taxon>
        <taxon>Candidatus Avimonoglobus</taxon>
    </lineage>
</organism>
<keyword evidence="5" id="KW-0521">NADP</keyword>
<dbReference type="GO" id="GO:0006730">
    <property type="term" value="P:one-carbon metabolic process"/>
    <property type="evidence" value="ECO:0007669"/>
    <property type="project" value="UniProtKB-KW"/>
</dbReference>
<evidence type="ECO:0000313" key="9">
    <source>
        <dbReference type="Proteomes" id="UP000824111"/>
    </source>
</evidence>
<evidence type="ECO:0000256" key="2">
    <source>
        <dbReference type="ARBA" id="ARBA00009539"/>
    </source>
</evidence>
<evidence type="ECO:0000256" key="4">
    <source>
        <dbReference type="ARBA" id="ARBA00022563"/>
    </source>
</evidence>
<keyword evidence="6" id="KW-0560">Oxidoreductase</keyword>
<dbReference type="PROSITE" id="PS51330">
    <property type="entry name" value="DHFR_2"/>
    <property type="match status" value="1"/>
</dbReference>
<dbReference type="PANTHER" id="PTHR48069:SF3">
    <property type="entry name" value="DIHYDROFOLATE REDUCTASE"/>
    <property type="match status" value="1"/>
</dbReference>
<dbReference type="PANTHER" id="PTHR48069">
    <property type="entry name" value="DIHYDROFOLATE REDUCTASE"/>
    <property type="match status" value="1"/>
</dbReference>
<dbReference type="AlphaFoldDB" id="A0A9D1S689"/>
<dbReference type="Gene3D" id="3.40.430.10">
    <property type="entry name" value="Dihydrofolate Reductase, subunit A"/>
    <property type="match status" value="1"/>
</dbReference>
<dbReference type="InterPro" id="IPR024072">
    <property type="entry name" value="DHFR-like_dom_sf"/>
</dbReference>
<evidence type="ECO:0000256" key="3">
    <source>
        <dbReference type="ARBA" id="ARBA00012856"/>
    </source>
</evidence>